<accession>A0A4R4E3Z2</accession>
<keyword evidence="1" id="KW-0472">Membrane</keyword>
<evidence type="ECO:0000256" key="1">
    <source>
        <dbReference type="SAM" id="Phobius"/>
    </source>
</evidence>
<proteinExistence type="predicted"/>
<evidence type="ECO:0000313" key="3">
    <source>
        <dbReference type="Proteomes" id="UP000295418"/>
    </source>
</evidence>
<dbReference type="EMBL" id="SKFG01000042">
    <property type="protein sequence ID" value="TCZ71071.1"/>
    <property type="molecule type" value="Genomic_DNA"/>
</dbReference>
<dbReference type="OrthoDB" id="2642126at2"/>
<evidence type="ECO:0000313" key="2">
    <source>
        <dbReference type="EMBL" id="TCZ71071.1"/>
    </source>
</evidence>
<evidence type="ECO:0008006" key="4">
    <source>
        <dbReference type="Google" id="ProtNLM"/>
    </source>
</evidence>
<dbReference type="AlphaFoldDB" id="A0A4R4E3Z2"/>
<keyword evidence="1" id="KW-1133">Transmembrane helix</keyword>
<keyword evidence="1" id="KW-0812">Transmembrane</keyword>
<protein>
    <recommendedName>
        <fullName evidence="4">DUF2642 domain-containing protein</fullName>
    </recommendedName>
</protein>
<dbReference type="Proteomes" id="UP000295418">
    <property type="component" value="Unassembled WGS sequence"/>
</dbReference>
<feature type="transmembrane region" description="Helical" evidence="1">
    <location>
        <begin position="57"/>
        <end position="79"/>
    </location>
</feature>
<sequence length="93" mass="11337">MNRHTNYLECQRYMNKQVQITTRQGMYEGTIVRLDQDKVYLQVNSGNRDKNKAYTSWFFAPFIIPLVLFDLLAIVLLDGRRRPFHNERRRFFY</sequence>
<reference evidence="2 3" key="1">
    <citation type="submission" date="2019-03" db="EMBL/GenBank/DDBJ databases">
        <authorList>
            <person name="Kim M.K.M."/>
        </authorList>
    </citation>
    <scope>NUCLEOTIDE SEQUENCE [LARGE SCALE GENOMIC DNA]</scope>
    <source>
        <strain evidence="2 3">18JY21-1</strain>
    </source>
</reference>
<organism evidence="2 3">
    <name type="scientific">Paenibacillus albiflavus</name>
    <dbReference type="NCBI Taxonomy" id="2545760"/>
    <lineage>
        <taxon>Bacteria</taxon>
        <taxon>Bacillati</taxon>
        <taxon>Bacillota</taxon>
        <taxon>Bacilli</taxon>
        <taxon>Bacillales</taxon>
        <taxon>Paenibacillaceae</taxon>
        <taxon>Paenibacillus</taxon>
    </lineage>
</organism>
<comment type="caution">
    <text evidence="2">The sequence shown here is derived from an EMBL/GenBank/DDBJ whole genome shotgun (WGS) entry which is preliminary data.</text>
</comment>
<name>A0A4R4E3Z2_9BACL</name>
<gene>
    <name evidence="2" type="ORF">E0485_22850</name>
</gene>
<keyword evidence="3" id="KW-1185">Reference proteome</keyword>